<dbReference type="InterPro" id="IPR057661">
    <property type="entry name" value="RsdA/BaiN/AoA(So)_Rossmann"/>
</dbReference>
<dbReference type="RefSeq" id="WP_289164410.1">
    <property type="nucleotide sequence ID" value="NZ_JASZZN010000010.1"/>
</dbReference>
<evidence type="ECO:0000256" key="1">
    <source>
        <dbReference type="ARBA" id="ARBA00001974"/>
    </source>
</evidence>
<evidence type="ECO:0000256" key="3">
    <source>
        <dbReference type="ARBA" id="ARBA00022827"/>
    </source>
</evidence>
<dbReference type="SUPFAM" id="SSF160996">
    <property type="entry name" value="HI0933 insert domain-like"/>
    <property type="match status" value="1"/>
</dbReference>
<comment type="cofactor">
    <cofactor evidence="1">
        <name>FAD</name>
        <dbReference type="ChEBI" id="CHEBI:57692"/>
    </cofactor>
</comment>
<name>A0ABT7PJV7_9BACT</name>
<gene>
    <name evidence="6" type="ORF">QTN89_15160</name>
</gene>
<evidence type="ECO:0000256" key="2">
    <source>
        <dbReference type="ARBA" id="ARBA00022630"/>
    </source>
</evidence>
<keyword evidence="2" id="KW-0285">Flavoprotein</keyword>
<feature type="domain" description="RsdA/BaiN/AoA(So)-like insert" evidence="5">
    <location>
        <begin position="203"/>
        <end position="373"/>
    </location>
</feature>
<keyword evidence="7" id="KW-1185">Reference proteome</keyword>
<dbReference type="SUPFAM" id="SSF51905">
    <property type="entry name" value="FAD/NAD(P)-binding domain"/>
    <property type="match status" value="1"/>
</dbReference>
<evidence type="ECO:0000259" key="5">
    <source>
        <dbReference type="Pfam" id="PF22780"/>
    </source>
</evidence>
<dbReference type="Gene3D" id="1.10.8.260">
    <property type="entry name" value="HI0933 insert domain-like"/>
    <property type="match status" value="1"/>
</dbReference>
<dbReference type="InterPro" id="IPR036188">
    <property type="entry name" value="FAD/NAD-bd_sf"/>
</dbReference>
<sequence length="433" mass="46587">MGKSLHQDQCAKSSQHIVVIGAGAAGLVAANEAARRGAHVDLLEKNRKTGTKILMSGGTRCNLTQDTDAKGIVQAFGPSGRFLQKSVGAFPPADVVRMFNDLGVATKVESTGKVFPQSNRAIQVRDALQRQALDAGVHLHRSVAVTAIESCADGRWRVQTETEAIECDRVIVTSGGKSWPRCGTTGDAYSWLHQLGHRIVRTRPALVPLVGGTRWMRDLSGVTLPDVVASVYEQSDWKTKSGKKLKPLLQRRSSWLFTHFGFSGPAAMDVSGIITQADSFDDRVLVADLVPSISEAELTAEFQRRDGASSRRTVANVLATWLPTRVAESLSLEYQSDVTLAQLSKEKLQQIVRAVKCCAMPVNGTRGFDKAEVTAGGVAVKEVDPRTMESRLRPGLFIAGEVLDVDGWIGGYNFQAAFSTGRAAGIAASRSDA</sequence>
<dbReference type="PANTHER" id="PTHR42887">
    <property type="entry name" value="OS12G0638800 PROTEIN"/>
    <property type="match status" value="1"/>
</dbReference>
<protein>
    <submittedName>
        <fullName evidence="6">Aminoacetone oxidase family FAD-binding enzyme</fullName>
    </submittedName>
</protein>
<evidence type="ECO:0000313" key="6">
    <source>
        <dbReference type="EMBL" id="MDM4016783.1"/>
    </source>
</evidence>
<feature type="domain" description="RsdA/BaiN/AoA(So)-like Rossmann fold-like" evidence="4">
    <location>
        <begin position="16"/>
        <end position="425"/>
    </location>
</feature>
<dbReference type="Gene3D" id="3.50.50.60">
    <property type="entry name" value="FAD/NAD(P)-binding domain"/>
    <property type="match status" value="1"/>
</dbReference>
<dbReference type="Proteomes" id="UP001239462">
    <property type="component" value="Unassembled WGS sequence"/>
</dbReference>
<organism evidence="6 7">
    <name type="scientific">Roseiconus lacunae</name>
    <dbReference type="NCBI Taxonomy" id="2605694"/>
    <lineage>
        <taxon>Bacteria</taxon>
        <taxon>Pseudomonadati</taxon>
        <taxon>Planctomycetota</taxon>
        <taxon>Planctomycetia</taxon>
        <taxon>Pirellulales</taxon>
        <taxon>Pirellulaceae</taxon>
        <taxon>Roseiconus</taxon>
    </lineage>
</organism>
<reference evidence="6 7" key="1">
    <citation type="submission" date="2023-06" db="EMBL/GenBank/DDBJ databases">
        <title>Roseiconus lacunae JC819 isolated from Gulf of Mannar region, Tamil Nadu.</title>
        <authorList>
            <person name="Pk S."/>
            <person name="Ch S."/>
            <person name="Ch V.R."/>
        </authorList>
    </citation>
    <scope>NUCLEOTIDE SEQUENCE [LARGE SCALE GENOMIC DNA]</scope>
    <source>
        <strain evidence="6 7">JC819</strain>
    </source>
</reference>
<dbReference type="Gene3D" id="2.40.30.10">
    <property type="entry name" value="Translation factors"/>
    <property type="match status" value="1"/>
</dbReference>
<dbReference type="EMBL" id="JASZZN010000010">
    <property type="protein sequence ID" value="MDM4016783.1"/>
    <property type="molecule type" value="Genomic_DNA"/>
</dbReference>
<dbReference type="InterPro" id="IPR055178">
    <property type="entry name" value="RsdA/BaiN/AoA(So)-like_dom"/>
</dbReference>
<dbReference type="InterPro" id="IPR004792">
    <property type="entry name" value="BaiN-like"/>
</dbReference>
<keyword evidence="3" id="KW-0274">FAD</keyword>
<evidence type="ECO:0000259" key="4">
    <source>
        <dbReference type="Pfam" id="PF03486"/>
    </source>
</evidence>
<evidence type="ECO:0000313" key="7">
    <source>
        <dbReference type="Proteomes" id="UP001239462"/>
    </source>
</evidence>
<dbReference type="Pfam" id="PF22780">
    <property type="entry name" value="HI0933_like_1st"/>
    <property type="match status" value="1"/>
</dbReference>
<proteinExistence type="predicted"/>
<comment type="caution">
    <text evidence="6">The sequence shown here is derived from an EMBL/GenBank/DDBJ whole genome shotgun (WGS) entry which is preliminary data.</text>
</comment>
<dbReference type="Pfam" id="PF03486">
    <property type="entry name" value="HI0933_like"/>
    <property type="match status" value="1"/>
</dbReference>
<accession>A0ABT7PJV7</accession>
<dbReference type="PRINTS" id="PR00411">
    <property type="entry name" value="PNDRDTASEI"/>
</dbReference>
<dbReference type="InterPro" id="IPR023166">
    <property type="entry name" value="BaiN-like_dom_sf"/>
</dbReference>
<dbReference type="NCBIfam" id="TIGR00275">
    <property type="entry name" value="aminoacetone oxidase family FAD-binding enzyme"/>
    <property type="match status" value="1"/>
</dbReference>
<dbReference type="PANTHER" id="PTHR42887:SF2">
    <property type="entry name" value="OS12G0638800 PROTEIN"/>
    <property type="match status" value="1"/>
</dbReference>